<evidence type="ECO:0000256" key="7">
    <source>
        <dbReference type="SAM" id="MobiDB-lite"/>
    </source>
</evidence>
<evidence type="ECO:0000256" key="6">
    <source>
        <dbReference type="HAMAP-Rule" id="MF_03102"/>
    </source>
</evidence>
<dbReference type="AlphaFoldDB" id="A0A4U0WTI9"/>
<organism evidence="8 9">
    <name type="scientific">Cryomyces minteri</name>
    <dbReference type="NCBI Taxonomy" id="331657"/>
    <lineage>
        <taxon>Eukaryota</taxon>
        <taxon>Fungi</taxon>
        <taxon>Dikarya</taxon>
        <taxon>Ascomycota</taxon>
        <taxon>Pezizomycotina</taxon>
        <taxon>Dothideomycetes</taxon>
        <taxon>Dothideomycetes incertae sedis</taxon>
        <taxon>Cryomyces</taxon>
    </lineage>
</organism>
<keyword evidence="9" id="KW-1185">Reference proteome</keyword>
<feature type="region of interest" description="Disordered" evidence="7">
    <location>
        <begin position="453"/>
        <end position="483"/>
    </location>
</feature>
<evidence type="ECO:0000256" key="5">
    <source>
        <dbReference type="ARBA" id="ARBA00023136"/>
    </source>
</evidence>
<dbReference type="Proteomes" id="UP000308768">
    <property type="component" value="Unassembled WGS sequence"/>
</dbReference>
<evidence type="ECO:0000256" key="1">
    <source>
        <dbReference type="ARBA" id="ARBA00022452"/>
    </source>
</evidence>
<keyword evidence="4 6" id="KW-0496">Mitochondrion</keyword>
<comment type="subunit">
    <text evidence="6">Component of the ER-mitochondria encounter structure (ERMES) or MDM complex, composed of MMM1, MDM10, MDM12 and MDM34. Associates with the mitochondrial outer membrane sorting assembly machinery SAM(core) complex.</text>
</comment>
<dbReference type="GO" id="GO:0015914">
    <property type="term" value="P:phospholipid transport"/>
    <property type="evidence" value="ECO:0007669"/>
    <property type="project" value="TreeGrafter"/>
</dbReference>
<accession>A0A4U0WTI9</accession>
<evidence type="ECO:0000256" key="3">
    <source>
        <dbReference type="ARBA" id="ARBA00022787"/>
    </source>
</evidence>
<evidence type="ECO:0000256" key="4">
    <source>
        <dbReference type="ARBA" id="ARBA00023128"/>
    </source>
</evidence>
<dbReference type="Pfam" id="PF12519">
    <property type="entry name" value="MDM10"/>
    <property type="match status" value="2"/>
</dbReference>
<comment type="caution">
    <text evidence="8">The sequence shown here is derived from an EMBL/GenBank/DDBJ whole genome shotgun (WGS) entry which is preliminary data.</text>
</comment>
<dbReference type="Gene3D" id="2.40.160.10">
    <property type="entry name" value="Porin"/>
    <property type="match status" value="1"/>
</dbReference>
<gene>
    <name evidence="6" type="primary">MDM10</name>
    <name evidence="8" type="ORF">B0A49_09527</name>
</gene>
<comment type="similarity">
    <text evidence="6">Belongs to the MDM10 family.</text>
</comment>
<dbReference type="STRING" id="331657.A0A4U0WTI9"/>
<dbReference type="GO" id="GO:0070096">
    <property type="term" value="P:mitochondrial outer membrane translocase complex assembly"/>
    <property type="evidence" value="ECO:0007669"/>
    <property type="project" value="UniProtKB-UniRule"/>
</dbReference>
<dbReference type="GO" id="GO:0051654">
    <property type="term" value="P:establishment of mitochondrion localization"/>
    <property type="evidence" value="ECO:0007669"/>
    <property type="project" value="TreeGrafter"/>
</dbReference>
<evidence type="ECO:0000313" key="9">
    <source>
        <dbReference type="Proteomes" id="UP000308768"/>
    </source>
</evidence>
<keyword evidence="3 6" id="KW-1000">Mitochondrion outer membrane</keyword>
<name>A0A4U0WTI9_9PEZI</name>
<dbReference type="InterPro" id="IPR023614">
    <property type="entry name" value="Porin_dom_sf"/>
</dbReference>
<keyword evidence="5 6" id="KW-0472">Membrane</keyword>
<dbReference type="GO" id="GO:0045040">
    <property type="term" value="P:protein insertion into mitochondrial outer membrane"/>
    <property type="evidence" value="ECO:0007669"/>
    <property type="project" value="UniProtKB-UniRule"/>
</dbReference>
<dbReference type="EMBL" id="NAJN01000973">
    <property type="protein sequence ID" value="TKA66900.1"/>
    <property type="molecule type" value="Genomic_DNA"/>
</dbReference>
<reference evidence="8 9" key="1">
    <citation type="submission" date="2017-03" db="EMBL/GenBank/DDBJ databases">
        <title>Genomes of endolithic fungi from Antarctica.</title>
        <authorList>
            <person name="Coleine C."/>
            <person name="Masonjones S."/>
            <person name="Stajich J.E."/>
        </authorList>
    </citation>
    <scope>NUCLEOTIDE SEQUENCE [LARGE SCALE GENOMIC DNA]</scope>
    <source>
        <strain evidence="8 9">CCFEE 5187</strain>
    </source>
</reference>
<dbReference type="GO" id="GO:0032865">
    <property type="term" value="C:ERMES complex"/>
    <property type="evidence" value="ECO:0007669"/>
    <property type="project" value="UniProtKB-UniRule"/>
</dbReference>
<evidence type="ECO:0000313" key="8">
    <source>
        <dbReference type="EMBL" id="TKA66900.1"/>
    </source>
</evidence>
<dbReference type="PANTHER" id="PTHR28035">
    <property type="entry name" value="MITOCHONDRIAL DISTRIBUTION AND MORPHOLOGY PROTEIN 10"/>
    <property type="match status" value="1"/>
</dbReference>
<comment type="subcellular location">
    <subcellularLocation>
        <location evidence="6">Mitochondrion outer membrane</location>
        <topology evidence="6">Multi-pass membrane protein</topology>
    </subcellularLocation>
    <text evidence="6">The ERMES/MDM complex localizes to a few discrete foci (around 10 per single cell), that represent mitochondria-endoplasmic reticulum junctions. These foci are often found next to mtDNA nucleoids.</text>
</comment>
<comment type="function">
    <text evidence="6">Component of the ERMES/MDM complex, which serves as a molecular tether to connect the endoplasmic reticulum and mitochondria. Components of this complex are involved in the control of mitochondrial shape and protein biogenesis and may function in phospholipid exchange. MDM10 is involved in the late assembly steps of the general translocase of the mitochondrial outer membrane (TOM complex). Functions in the TOM40-specific route of the assembly of outer membrane beta-barrel proteins, including the association of TOM40 with the receptor TOM22 and small TOM proteins. Can associate with the SAM(core) complex as well as the MDM12-MMM1 complex, both involved in late steps of the major beta-barrel assembly pathway, that is responsible for biogenesis of all outer membrane beta-barrel proteins. May act as a switch that shuttles between both complexes and channels precursor proteins into the TOM40-specific pathway. Plays a role in mitochondrial morphology and in the inheritance of mitochondria.</text>
</comment>
<dbReference type="PANTHER" id="PTHR28035:SF1">
    <property type="entry name" value="MITOCHONDRIAL DISTRIBUTION AND MORPHOLOGY PROTEIN 10"/>
    <property type="match status" value="1"/>
</dbReference>
<comment type="domain">
    <text evidence="6">Lacks alpha-helical transmembrane segments, suggesting that it resides in the membrane via beta-sheet conformations similar to those predicted for other outer membrane proteins and porin.</text>
</comment>
<dbReference type="InterPro" id="IPR027539">
    <property type="entry name" value="Mdm10"/>
</dbReference>
<dbReference type="HAMAP" id="MF_03102">
    <property type="entry name" value="Mdm10"/>
    <property type="match status" value="1"/>
</dbReference>
<dbReference type="GO" id="GO:1990456">
    <property type="term" value="P:mitochondrion-endoplasmic reticulum membrane tethering"/>
    <property type="evidence" value="ECO:0007669"/>
    <property type="project" value="UniProtKB-UniRule"/>
</dbReference>
<proteinExistence type="inferred from homology"/>
<evidence type="ECO:0000256" key="2">
    <source>
        <dbReference type="ARBA" id="ARBA00022692"/>
    </source>
</evidence>
<protein>
    <recommendedName>
        <fullName evidence="6">Mitochondrial distribution and morphology protein 10</fullName>
    </recommendedName>
    <alternativeName>
        <fullName evidence="6">Mitochondrial inheritance component MDM10</fullName>
    </alternativeName>
</protein>
<dbReference type="GO" id="GO:0001401">
    <property type="term" value="C:SAM complex"/>
    <property type="evidence" value="ECO:0007669"/>
    <property type="project" value="TreeGrafter"/>
</dbReference>
<dbReference type="OrthoDB" id="2103793at2759"/>
<keyword evidence="1 6" id="KW-1134">Transmembrane beta strand</keyword>
<sequence length="483" mass="53363">MSFFLEIPQDGRDFSRFLHCMTRAAAQALLDFETPRGLRLKVSSLSAPNFATSYTLGSVGVVDGSLSFLYSSLALSTPSKSSEINLHHVILGYRQLRELRRPDEPWWWEQWQGGKRIDRKDTLLYGRLFLPNSTLEALYLRRLTPTRQLRISCVSDSTLNNGGTILALLQNDYGKYSTEYLYSTDSALLGVRGLYNFGPDPRTSPSASASAVTSEGSVLAEPQYGRFSAGAELYYGVLNKSGGVSTAIRFATLPQHTGFPYTMTLTLNPLMGNLSSTFAVKAGPQLSLCSRFDFNVYSYESDLQLGLELWRLRSKSLETAWAEKLLREGWKKRKARADEDVIGILKARVDQNWKIGLLWEGRIKELLFSAGAGFDLKRRDKVLGARIETRGDKISNPRVLQSSQSEAKFASPMILLGNDILVPGASFYLLRPVPLSCIATSIASPANKTVTVASPNDPIQGVRNDDDSNTADGDSCNLPSVKP</sequence>
<keyword evidence="2 6" id="KW-0812">Transmembrane</keyword>